<dbReference type="Pfam" id="PF05118">
    <property type="entry name" value="Asp_Arg_Hydrox"/>
    <property type="match status" value="1"/>
</dbReference>
<comment type="similarity">
    <text evidence="1">Belongs to the aspartyl/asparaginyl beta-hydroxylase family.</text>
</comment>
<dbReference type="InterPro" id="IPR027443">
    <property type="entry name" value="IPNS-like_sf"/>
</dbReference>
<name>D8LH92_ECTSI</name>
<evidence type="ECO:0000256" key="3">
    <source>
        <dbReference type="ARBA" id="ARBA00023002"/>
    </source>
</evidence>
<dbReference type="Gene3D" id="2.60.120.330">
    <property type="entry name" value="B-lactam Antibiotic, Isopenicillin N Synthase, Chain"/>
    <property type="match status" value="1"/>
</dbReference>
<sequence length="366" mass="41574">MRPACLQEAVPLAVLLCSSDRSSAFIAQAPAAVSSGGCSSTSICSGALVQPQQQATVLHHLDWRHRPGRNARHVVFLERADRDKAFELLETYIERESDAGEREDYDRIRGLVPHMRKRLWKASSREQEDATEQLGMDDFQFATKEYIPNLKSRPWWEPEVFPWAQQLEEASPIIQEEYRALRAQEASDSQFKNSKEGGYTSQGWTHIPLVNAREPAEMYEAQRAHFPKTLKVLEDLGILRDARAVLIGRQQPMSGIKTHSDGSNVIITCHLGLDVPGDEECLMWVGVNMESRAWRNNKLLCMDTSYLHWTRNNTEKERIILLVMVWHPDITPKEQRVLEYLDSLIRSAAAGKPLPLQPPTPVEGDV</sequence>
<keyword evidence="2" id="KW-0223">Dioxygenase</keyword>
<evidence type="ECO:0000313" key="5">
    <source>
        <dbReference type="EMBL" id="CBN74311.1"/>
    </source>
</evidence>
<dbReference type="PANTHER" id="PTHR46332">
    <property type="entry name" value="ASPARTATE BETA-HYDROXYLASE DOMAIN-CONTAINING PROTEIN 2"/>
    <property type="match status" value="1"/>
</dbReference>
<keyword evidence="6" id="KW-1185">Reference proteome</keyword>
<reference evidence="5 6" key="1">
    <citation type="journal article" date="2010" name="Nature">
        <title>The Ectocarpus genome and the independent evolution of multicellularity in brown algae.</title>
        <authorList>
            <person name="Cock J.M."/>
            <person name="Sterck L."/>
            <person name="Rouze P."/>
            <person name="Scornet D."/>
            <person name="Allen A.E."/>
            <person name="Amoutzias G."/>
            <person name="Anthouard V."/>
            <person name="Artiguenave F."/>
            <person name="Aury J.M."/>
            <person name="Badger J.H."/>
            <person name="Beszteri B."/>
            <person name="Billiau K."/>
            <person name="Bonnet E."/>
            <person name="Bothwell J.H."/>
            <person name="Bowler C."/>
            <person name="Boyen C."/>
            <person name="Brownlee C."/>
            <person name="Carrano C.J."/>
            <person name="Charrier B."/>
            <person name="Cho G.Y."/>
            <person name="Coelho S.M."/>
            <person name="Collen J."/>
            <person name="Corre E."/>
            <person name="Da Silva C."/>
            <person name="Delage L."/>
            <person name="Delaroque N."/>
            <person name="Dittami S.M."/>
            <person name="Doulbeau S."/>
            <person name="Elias M."/>
            <person name="Farnham G."/>
            <person name="Gachon C.M."/>
            <person name="Gschloessl B."/>
            <person name="Heesch S."/>
            <person name="Jabbari K."/>
            <person name="Jubin C."/>
            <person name="Kawai H."/>
            <person name="Kimura K."/>
            <person name="Kloareg B."/>
            <person name="Kupper F.C."/>
            <person name="Lang D."/>
            <person name="Le Bail A."/>
            <person name="Leblanc C."/>
            <person name="Lerouge P."/>
            <person name="Lohr M."/>
            <person name="Lopez P.J."/>
            <person name="Martens C."/>
            <person name="Maumus F."/>
            <person name="Michel G."/>
            <person name="Miranda-Saavedra D."/>
            <person name="Morales J."/>
            <person name="Moreau H."/>
            <person name="Motomura T."/>
            <person name="Nagasato C."/>
            <person name="Napoli C.A."/>
            <person name="Nelson D.R."/>
            <person name="Nyvall-Collen P."/>
            <person name="Peters A.F."/>
            <person name="Pommier C."/>
            <person name="Potin P."/>
            <person name="Poulain J."/>
            <person name="Quesneville H."/>
            <person name="Read B."/>
            <person name="Rensing S.A."/>
            <person name="Ritter A."/>
            <person name="Rousvoal S."/>
            <person name="Samanta M."/>
            <person name="Samson G."/>
            <person name="Schroeder D.C."/>
            <person name="Segurens B."/>
            <person name="Strittmatter M."/>
            <person name="Tonon T."/>
            <person name="Tregear J.W."/>
            <person name="Valentin K."/>
            <person name="von Dassow P."/>
            <person name="Yamagishi T."/>
            <person name="Van de Peer Y."/>
            <person name="Wincker P."/>
        </authorList>
    </citation>
    <scope>NUCLEOTIDE SEQUENCE [LARGE SCALE GENOMIC DNA]</scope>
    <source>
        <strain evidence="6">Ec32 / CCAP1310/4</strain>
    </source>
</reference>
<dbReference type="AlphaFoldDB" id="D8LH92"/>
<dbReference type="GO" id="GO:0051213">
    <property type="term" value="F:dioxygenase activity"/>
    <property type="evidence" value="ECO:0007669"/>
    <property type="project" value="UniProtKB-KW"/>
</dbReference>
<dbReference type="PANTHER" id="PTHR46332:SF5">
    <property type="entry name" value="ASPARTATE BETA-HYDROXYLASE DOMAIN CONTAINING 2"/>
    <property type="match status" value="1"/>
</dbReference>
<dbReference type="OrthoDB" id="438431at2759"/>
<evidence type="ECO:0000256" key="1">
    <source>
        <dbReference type="ARBA" id="ARBA00007730"/>
    </source>
</evidence>
<dbReference type="GO" id="GO:0016020">
    <property type="term" value="C:membrane"/>
    <property type="evidence" value="ECO:0007669"/>
    <property type="project" value="TreeGrafter"/>
</dbReference>
<proteinExistence type="inferred from homology"/>
<evidence type="ECO:0000259" key="4">
    <source>
        <dbReference type="Pfam" id="PF05118"/>
    </source>
</evidence>
<dbReference type="InterPro" id="IPR051821">
    <property type="entry name" value="Asp/Asn_beta-hydroxylase"/>
</dbReference>
<dbReference type="InterPro" id="IPR007803">
    <property type="entry name" value="Asp/Arg/Pro-Hydrxlase"/>
</dbReference>
<feature type="domain" description="Aspartyl/asparaginy/proline hydroxylase" evidence="4">
    <location>
        <begin position="170"/>
        <end position="328"/>
    </location>
</feature>
<evidence type="ECO:0000256" key="2">
    <source>
        <dbReference type="ARBA" id="ARBA00022964"/>
    </source>
</evidence>
<evidence type="ECO:0000313" key="6">
    <source>
        <dbReference type="Proteomes" id="UP000002630"/>
    </source>
</evidence>
<dbReference type="Proteomes" id="UP000002630">
    <property type="component" value="Linkage Group LG25"/>
</dbReference>
<protein>
    <submittedName>
        <fullName evidence="5">Beta-hydroxylase, aspartyl/asparaginyl family</fullName>
    </submittedName>
</protein>
<organism evidence="5 6">
    <name type="scientific">Ectocarpus siliculosus</name>
    <name type="common">Brown alga</name>
    <name type="synonym">Conferva siliculosa</name>
    <dbReference type="NCBI Taxonomy" id="2880"/>
    <lineage>
        <taxon>Eukaryota</taxon>
        <taxon>Sar</taxon>
        <taxon>Stramenopiles</taxon>
        <taxon>Ochrophyta</taxon>
        <taxon>PX clade</taxon>
        <taxon>Phaeophyceae</taxon>
        <taxon>Ectocarpales</taxon>
        <taxon>Ectocarpaceae</taxon>
        <taxon>Ectocarpus</taxon>
    </lineage>
</organism>
<dbReference type="EMBL" id="FN649750">
    <property type="protein sequence ID" value="CBN74311.1"/>
    <property type="molecule type" value="Genomic_DNA"/>
</dbReference>
<gene>
    <name evidence="5" type="ORF">Esi_0019_0096</name>
</gene>
<dbReference type="InParanoid" id="D8LH92"/>
<keyword evidence="3" id="KW-0560">Oxidoreductase</keyword>
<dbReference type="eggNOG" id="ENOG502SD50">
    <property type="taxonomic scope" value="Eukaryota"/>
</dbReference>
<accession>D8LH92</accession>
<dbReference type="EMBL" id="FN648364">
    <property type="protein sequence ID" value="CBN74311.1"/>
    <property type="molecule type" value="Genomic_DNA"/>
</dbReference>